<evidence type="ECO:0000313" key="3">
    <source>
        <dbReference type="Proteomes" id="UP000609879"/>
    </source>
</evidence>
<keyword evidence="1" id="KW-1133">Transmembrane helix</keyword>
<keyword evidence="1" id="KW-0472">Membrane</keyword>
<feature type="transmembrane region" description="Helical" evidence="1">
    <location>
        <begin position="6"/>
        <end position="21"/>
    </location>
</feature>
<comment type="caution">
    <text evidence="2">The sequence shown here is derived from an EMBL/GenBank/DDBJ whole genome shotgun (WGS) entry which is preliminary data.</text>
</comment>
<dbReference type="Proteomes" id="UP000609879">
    <property type="component" value="Unassembled WGS sequence"/>
</dbReference>
<protein>
    <recommendedName>
        <fullName evidence="4">Lycopene cyclase domain-containing protein</fullName>
    </recommendedName>
</protein>
<gene>
    <name evidence="2" type="ORF">Ade02nite_84390</name>
</gene>
<dbReference type="EMBL" id="BOMI01000178">
    <property type="protein sequence ID" value="GID79798.1"/>
    <property type="molecule type" value="Genomic_DNA"/>
</dbReference>
<organism evidence="2 3">
    <name type="scientific">Paractinoplanes deccanensis</name>
    <dbReference type="NCBI Taxonomy" id="113561"/>
    <lineage>
        <taxon>Bacteria</taxon>
        <taxon>Bacillati</taxon>
        <taxon>Actinomycetota</taxon>
        <taxon>Actinomycetes</taxon>
        <taxon>Micromonosporales</taxon>
        <taxon>Micromonosporaceae</taxon>
        <taxon>Paractinoplanes</taxon>
    </lineage>
</organism>
<proteinExistence type="predicted"/>
<evidence type="ECO:0000256" key="1">
    <source>
        <dbReference type="SAM" id="Phobius"/>
    </source>
</evidence>
<accession>A0ABQ3YIH4</accession>
<feature type="transmembrane region" description="Helical" evidence="1">
    <location>
        <begin position="75"/>
        <end position="98"/>
    </location>
</feature>
<reference evidence="2 3" key="1">
    <citation type="submission" date="2021-01" db="EMBL/GenBank/DDBJ databases">
        <title>Whole genome shotgun sequence of Actinoplanes deccanensis NBRC 13994.</title>
        <authorList>
            <person name="Komaki H."/>
            <person name="Tamura T."/>
        </authorList>
    </citation>
    <scope>NUCLEOTIDE SEQUENCE [LARGE SCALE GENOMIC DNA]</scope>
    <source>
        <strain evidence="2 3">NBRC 13994</strain>
    </source>
</reference>
<evidence type="ECO:0008006" key="4">
    <source>
        <dbReference type="Google" id="ProtNLM"/>
    </source>
</evidence>
<name>A0ABQ3YIH4_9ACTN</name>
<feature type="transmembrane region" description="Helical" evidence="1">
    <location>
        <begin position="28"/>
        <end position="49"/>
    </location>
</feature>
<sequence>MMFGAAYSIVLVAGLVASVLRRRRLGPAAGPAVAGFALLVVADLAPMVWETWGSGFGGLPAGGGLPGVADLPPGLVVSTLLLTVVNVAGTALLIAAVVRRGRRPAQ</sequence>
<keyword evidence="3" id="KW-1185">Reference proteome</keyword>
<dbReference type="RefSeq" id="WP_203776376.1">
    <property type="nucleotide sequence ID" value="NZ_BAAABO010000055.1"/>
</dbReference>
<evidence type="ECO:0000313" key="2">
    <source>
        <dbReference type="EMBL" id="GID79798.1"/>
    </source>
</evidence>
<keyword evidence="1" id="KW-0812">Transmembrane</keyword>